<dbReference type="InterPro" id="IPR011050">
    <property type="entry name" value="Pectin_lyase_fold/virulence"/>
</dbReference>
<name>A0ABU9AVJ3_9BACT</name>
<reference evidence="2 3" key="1">
    <citation type="submission" date="2024-04" db="EMBL/GenBank/DDBJ databases">
        <title>Luteolibacter sp. isolated from soil.</title>
        <authorList>
            <person name="An J."/>
        </authorList>
    </citation>
    <scope>NUCLEOTIDE SEQUENCE [LARGE SCALE GENOMIC DNA]</scope>
    <source>
        <strain evidence="2 3">Y139</strain>
    </source>
</reference>
<comment type="caution">
    <text evidence="2">The sequence shown here is derived from an EMBL/GenBank/DDBJ whole genome shotgun (WGS) entry which is preliminary data.</text>
</comment>
<dbReference type="SUPFAM" id="SSF51126">
    <property type="entry name" value="Pectin lyase-like"/>
    <property type="match status" value="2"/>
</dbReference>
<keyword evidence="1" id="KW-0732">Signal</keyword>
<proteinExistence type="predicted"/>
<dbReference type="Proteomes" id="UP001371305">
    <property type="component" value="Unassembled WGS sequence"/>
</dbReference>
<dbReference type="EMBL" id="JBBUKT010000005">
    <property type="protein sequence ID" value="MEK7951774.1"/>
    <property type="molecule type" value="Genomic_DNA"/>
</dbReference>
<sequence length="1571" mass="156196">MGSIVLMGMVMPVEGASLYWDGASSGADADGGTGSWTTGGAANWDTAAMAGSDVSWTDGSEAVFGGTGGVVAVSGMVGAGSLTFNSPGYRVTGGGTLTLSGTPVIATGANDVTLEPVIAGSAAISKTGTGGLTLGGANGFSGAFTIAAGTVKAGSAGAFGTTAGATTISSGATLDVNGQGLGSEAFKVSGAGVGGAGAIVNTGAAALSAISGVTMTGATTIGGTTNWSTAANSTIAMGGSTLTKVGANEIGLSATFSTPGNIDIKQGTLTLDARMGGSTTNTVTVRSGATLGTNGWDRVYSWSAILEAGTTWRTGGNPASALFWTGPISIAGATTFDAQGSDAHMSTEGVISGAGSVIKTGTGSVTFSKVNTYTGGTTVNAGELRLNASSNGAGTVRGPVTVNAGATLTLYYAGSLGSTTGARVNPLNVTGGLLYNLSGGMTAPPVLNLTGSRVETHSGSYSMSCDAVVNSLAAAVPSVIDGNVYLSSGNTGSTSVFNVADGEAVEDLRIEGRIAGAYAANGMTKRGSGTMSVNGQVTYQGPTLVEGGTLLLESPEDQLKDSAVTVSAGACFGLMAGGKTVASIAAKGGSALVLPALTSGATVVTGALDLGSGNISIRPMIGPDATPGVYDLITAGSITGSGVPVVDFNSVFGATRATGSVAVVGNKLRLILTKTGSSGLVWNNASAGGATNGSWDMVLANFSNGMVNDRFRSYDSVTFDDSVAADSAKTITLGTVLAPARMTVNNSNGDYTFNGSGRLTGVGTLVKTGSSKLTLAGQDSYKMSGPIVAGGGVLHFDDKSQISASSLVVKSGATIDPATIATGPMELQSGTVKAKLTGSASWTKTTADTVSLTADNSLSGPGTVTAGHLVVGDLNVPGWSGEIGPGPVVISNGAALSFGGLGSRNVMNSFSGSGSLNFRGPSSDSFGGSYFYLGGRNDDFSGPVAVRDATLVANFTGMLGSGPVSLTGRAQLRAGRATVANAITLTPVGSSVGSLSLSNTTLGGPITLPGGVTTAIYGPDSSASNTNSTISGPIGESGGPASIRMDSFTTTNSFTLSGASTYTGATTIGANVTMKLTGSLGATAVTVGGASVLEGNGVIGSGGSLTFASGGILRVSPSGGVLTVNGNVNLGPKATIAVNVTPGTVITGPIPVLNYTGTLTGGAANLTMDAPNLYRKASFGFPPGQITVDLENKALVWKRANGSWDSTTSKNWSTSDAGTVSDYFYKGDSVLFNDSGPGGLVSGQEVVWPSAVVVDNAAKSYQLDATIFGPCSLIKRGSGVMYLSSYNAYSGGTIVEGGRFEVGGSVGSGPVSIAAGAELGGNQGALECPVTIAGMLDPGFSQVTVPGGWGIGYLTTRSLTLSGNYRCQLESIACDLVQVQGDLNLTGSTLTVVPVSQSGFPDPCIIATYSGNLLGRFAAISGVPEGYGVKYDTATKRILIVRTSYANWIASQPGVVDTTNDGDPDRDGIPNLVEYVVGGNAGASDPGILPTQEIQGDHLIFRYKRSDASRTTTTQTVQWSHDMKVWTDIPVPVTSAPPVVVVPDGNQQDDITVTIPRAPGCMYVRLRVTQP</sequence>
<gene>
    <name evidence="2" type="ORF">WKV53_14750</name>
</gene>
<organism evidence="2 3">
    <name type="scientific">Luteolibacter soli</name>
    <dbReference type="NCBI Taxonomy" id="3135280"/>
    <lineage>
        <taxon>Bacteria</taxon>
        <taxon>Pseudomonadati</taxon>
        <taxon>Verrucomicrobiota</taxon>
        <taxon>Verrucomicrobiia</taxon>
        <taxon>Verrucomicrobiales</taxon>
        <taxon>Verrucomicrobiaceae</taxon>
        <taxon>Luteolibacter</taxon>
    </lineage>
</organism>
<evidence type="ECO:0000313" key="3">
    <source>
        <dbReference type="Proteomes" id="UP001371305"/>
    </source>
</evidence>
<dbReference type="NCBIfam" id="TIGR02601">
    <property type="entry name" value="autotrns_rpt"/>
    <property type="match status" value="4"/>
</dbReference>
<dbReference type="InterPro" id="IPR013425">
    <property type="entry name" value="Autotrns_rpt"/>
</dbReference>
<dbReference type="Pfam" id="PF12951">
    <property type="entry name" value="PATR"/>
    <property type="match status" value="7"/>
</dbReference>
<accession>A0ABU9AVJ3</accession>
<evidence type="ECO:0000313" key="2">
    <source>
        <dbReference type="EMBL" id="MEK7951774.1"/>
    </source>
</evidence>
<keyword evidence="3" id="KW-1185">Reference proteome</keyword>
<evidence type="ECO:0000256" key="1">
    <source>
        <dbReference type="ARBA" id="ARBA00022729"/>
    </source>
</evidence>
<protein>
    <submittedName>
        <fullName evidence="2">Autotransporter-associated beta strand repeat-containing protein</fullName>
    </submittedName>
</protein>
<dbReference type="RefSeq" id="WP_341405505.1">
    <property type="nucleotide sequence ID" value="NZ_JBBUKT010000005.1"/>
</dbReference>